<dbReference type="RefSeq" id="WP_008754089.1">
    <property type="nucleotide sequence ID" value="NZ_AJGH01000069.1"/>
</dbReference>
<protein>
    <recommendedName>
        <fullName evidence="2">YqbQ/XkdQ domain-containing protein</fullName>
    </recommendedName>
</protein>
<evidence type="ECO:0000313" key="3">
    <source>
        <dbReference type="EMBL" id="EIC95740.1"/>
    </source>
</evidence>
<evidence type="ECO:0000256" key="1">
    <source>
        <dbReference type="SAM" id="MobiDB-lite"/>
    </source>
</evidence>
<accession>I0R7T2</accession>
<feature type="compositionally biased region" description="Basic and acidic residues" evidence="1">
    <location>
        <begin position="358"/>
        <end position="370"/>
    </location>
</feature>
<dbReference type="eggNOG" id="COG0791">
    <property type="taxonomic scope" value="Bacteria"/>
</dbReference>
<dbReference type="SUPFAM" id="SSF69279">
    <property type="entry name" value="Phage tail proteins"/>
    <property type="match status" value="1"/>
</dbReference>
<feature type="domain" description="YqbQ/XkdQ" evidence="2">
    <location>
        <begin position="22"/>
        <end position="313"/>
    </location>
</feature>
<dbReference type="EMBL" id="AJGH01000069">
    <property type="protein sequence ID" value="EIC95740.1"/>
    <property type="molecule type" value="Genomic_DNA"/>
</dbReference>
<dbReference type="AlphaFoldDB" id="I0R7T2"/>
<dbReference type="Pfam" id="PF24032">
    <property type="entry name" value="YQBQ"/>
    <property type="match status" value="1"/>
</dbReference>
<organism evidence="3 4">
    <name type="scientific">Lachnoanaerobaculum saburreum F0468</name>
    <dbReference type="NCBI Taxonomy" id="1095750"/>
    <lineage>
        <taxon>Bacteria</taxon>
        <taxon>Bacillati</taxon>
        <taxon>Bacillota</taxon>
        <taxon>Clostridia</taxon>
        <taxon>Lachnospirales</taxon>
        <taxon>Lachnospiraceae</taxon>
        <taxon>Lachnoanaerobaculum</taxon>
    </lineage>
</organism>
<keyword evidence="4" id="KW-1185">Reference proteome</keyword>
<dbReference type="PATRIC" id="fig|1095750.3.peg.1498"/>
<sequence length="393" mass="43946">MKINLIKDTGVIYNITNAVSRIVWKGSASEAARSVDFDYINAPYDNTVNLPGISTGDYISLEDSKESEIFFGQIFGIEKSSQTGTISFTAYDMMKHLLESTGQYNFKNLTAEAIVAQVCADIQVPIRHLHPTGVNISSMICDKMKMYDIVMAAYTKAHHITGDKYFAMIYKRGLGVYKTEWAVKGFTLSEDSNIYASSISERMDDIKNKVLIFDDKGKQIGEVKDDGSIKKFGIFQEIYSKEEGIDPTTGAKNLLKIKPTQAIKISAIGDINCLSCYFVQVKDTATGLSGKYWIASDSHTFENGTHKMELELRFDRLMDTKDIKEEVEKKEEKKEAEKQGKGKAEKSSGTPAKKKSKQKEVLESVKKAVKEQQAPAVPKSAKPERKKYTGMME</sequence>
<proteinExistence type="predicted"/>
<dbReference type="InterPro" id="IPR056937">
    <property type="entry name" value="YqbQ/XkdQ"/>
</dbReference>
<evidence type="ECO:0000259" key="2">
    <source>
        <dbReference type="Pfam" id="PF24032"/>
    </source>
</evidence>
<dbReference type="Proteomes" id="UP000005039">
    <property type="component" value="Unassembled WGS sequence"/>
</dbReference>
<name>I0R7T2_9FIRM</name>
<reference evidence="3 4" key="1">
    <citation type="submission" date="2012-03" db="EMBL/GenBank/DDBJ databases">
        <authorList>
            <person name="Durkin A.S."/>
            <person name="McCorrison J."/>
            <person name="Torralba M."/>
            <person name="Gillis M."/>
            <person name="Methe B."/>
            <person name="Sutton G."/>
            <person name="Nelson K.E."/>
        </authorList>
    </citation>
    <scope>NUCLEOTIDE SEQUENCE [LARGE SCALE GENOMIC DNA]</scope>
    <source>
        <strain evidence="3 4">F0468</strain>
    </source>
</reference>
<feature type="region of interest" description="Disordered" evidence="1">
    <location>
        <begin position="326"/>
        <end position="393"/>
    </location>
</feature>
<comment type="caution">
    <text evidence="3">The sequence shown here is derived from an EMBL/GenBank/DDBJ whole genome shotgun (WGS) entry which is preliminary data.</text>
</comment>
<evidence type="ECO:0000313" key="4">
    <source>
        <dbReference type="Proteomes" id="UP000005039"/>
    </source>
</evidence>
<gene>
    <name evidence="3" type="ORF">HMPREF9970_2279</name>
</gene>
<feature type="compositionally biased region" description="Basic and acidic residues" evidence="1">
    <location>
        <begin position="326"/>
        <end position="346"/>
    </location>
</feature>
<dbReference type="OrthoDB" id="1698671at2"/>